<reference evidence="2 3" key="1">
    <citation type="submission" date="2019-11" db="EMBL/GenBank/DDBJ databases">
        <title>Whole genome sequence of Oryza granulata.</title>
        <authorList>
            <person name="Li W."/>
        </authorList>
    </citation>
    <scope>NUCLEOTIDE SEQUENCE [LARGE SCALE GENOMIC DNA]</scope>
    <source>
        <strain evidence="3">cv. Menghai</strain>
        <tissue evidence="2">Leaf</tissue>
    </source>
</reference>
<dbReference type="OrthoDB" id="537444at2759"/>
<dbReference type="AlphaFoldDB" id="A0A6G1DAQ3"/>
<dbReference type="Proteomes" id="UP000479710">
    <property type="component" value="Unassembled WGS sequence"/>
</dbReference>
<comment type="caution">
    <text evidence="2">The sequence shown here is derived from an EMBL/GenBank/DDBJ whole genome shotgun (WGS) entry which is preliminary data.</text>
</comment>
<dbReference type="EMBL" id="SPHZ02000007">
    <property type="protein sequence ID" value="KAF0909521.1"/>
    <property type="molecule type" value="Genomic_DNA"/>
</dbReference>
<feature type="region of interest" description="Disordered" evidence="1">
    <location>
        <begin position="51"/>
        <end position="80"/>
    </location>
</feature>
<gene>
    <name evidence="2" type="ORF">E2562_037093</name>
</gene>
<proteinExistence type="predicted"/>
<evidence type="ECO:0000313" key="3">
    <source>
        <dbReference type="Proteomes" id="UP000479710"/>
    </source>
</evidence>
<keyword evidence="3" id="KW-1185">Reference proteome</keyword>
<evidence type="ECO:0000313" key="2">
    <source>
        <dbReference type="EMBL" id="KAF0909521.1"/>
    </source>
</evidence>
<protein>
    <submittedName>
        <fullName evidence="2">Uncharacterized protein</fullName>
    </submittedName>
</protein>
<organism evidence="2 3">
    <name type="scientific">Oryza meyeriana var. granulata</name>
    <dbReference type="NCBI Taxonomy" id="110450"/>
    <lineage>
        <taxon>Eukaryota</taxon>
        <taxon>Viridiplantae</taxon>
        <taxon>Streptophyta</taxon>
        <taxon>Embryophyta</taxon>
        <taxon>Tracheophyta</taxon>
        <taxon>Spermatophyta</taxon>
        <taxon>Magnoliopsida</taxon>
        <taxon>Liliopsida</taxon>
        <taxon>Poales</taxon>
        <taxon>Poaceae</taxon>
        <taxon>BOP clade</taxon>
        <taxon>Oryzoideae</taxon>
        <taxon>Oryzeae</taxon>
        <taxon>Oryzinae</taxon>
        <taxon>Oryza</taxon>
        <taxon>Oryza meyeriana</taxon>
    </lineage>
</organism>
<feature type="compositionally biased region" description="Basic and acidic residues" evidence="1">
    <location>
        <begin position="67"/>
        <end position="80"/>
    </location>
</feature>
<evidence type="ECO:0000256" key="1">
    <source>
        <dbReference type="SAM" id="MobiDB-lite"/>
    </source>
</evidence>
<accession>A0A6G1DAQ3</accession>
<sequence length="80" mass="8728">MGVARVCLDRRSLAPDRRGRTPWPPSLWRRWIEAGVSLAGCGFSRRGLGHGRGLESESAVSGFGNHAPDRSGGAREQDRQ</sequence>
<name>A0A6G1DAQ3_9ORYZ</name>